<dbReference type="GO" id="GO:0008270">
    <property type="term" value="F:zinc ion binding"/>
    <property type="evidence" value="ECO:0007669"/>
    <property type="project" value="UniProtKB-KW"/>
</dbReference>
<evidence type="ECO:0000313" key="9">
    <source>
        <dbReference type="Proteomes" id="UP000295341"/>
    </source>
</evidence>
<dbReference type="InterPro" id="IPR037187">
    <property type="entry name" value="DnaK_N"/>
</dbReference>
<dbReference type="InterPro" id="IPR000962">
    <property type="entry name" value="Znf_DskA_TraR"/>
</dbReference>
<dbReference type="InterPro" id="IPR048489">
    <property type="entry name" value="DksA_N"/>
</dbReference>
<protein>
    <submittedName>
        <fullName evidence="8">TraR/DksA family transcriptional regulator</fullName>
    </submittedName>
</protein>
<dbReference type="PANTHER" id="PTHR33823:SF2">
    <property type="entry name" value="RNA POLYMERASE-BINDING TRANSCRIPTION FACTOR DKSA"/>
    <property type="match status" value="1"/>
</dbReference>
<feature type="domain" description="DnaK suppressor protein DksA N-terminal" evidence="7">
    <location>
        <begin position="27"/>
        <end position="96"/>
    </location>
</feature>
<reference evidence="8 9" key="1">
    <citation type="submission" date="2019-03" db="EMBL/GenBank/DDBJ databases">
        <title>Genomic Encyclopedia of Type Strains, Phase IV (KMG-IV): sequencing the most valuable type-strain genomes for metagenomic binning, comparative biology and taxonomic classification.</title>
        <authorList>
            <person name="Goeker M."/>
        </authorList>
    </citation>
    <scope>NUCLEOTIDE SEQUENCE [LARGE SCALE GENOMIC DNA]</scope>
    <source>
        <strain evidence="8 9">DSM 26377</strain>
    </source>
</reference>
<feature type="region of interest" description="Disordered" evidence="5">
    <location>
        <begin position="1"/>
        <end position="21"/>
    </location>
</feature>
<keyword evidence="3" id="KW-0862">Zinc</keyword>
<evidence type="ECO:0000256" key="1">
    <source>
        <dbReference type="ARBA" id="ARBA00022723"/>
    </source>
</evidence>
<dbReference type="PANTHER" id="PTHR33823">
    <property type="entry name" value="RNA POLYMERASE-BINDING TRANSCRIPTION FACTOR DKSA-RELATED"/>
    <property type="match status" value="1"/>
</dbReference>
<evidence type="ECO:0000256" key="4">
    <source>
        <dbReference type="PROSITE-ProRule" id="PRU00510"/>
    </source>
</evidence>
<dbReference type="PROSITE" id="PS51128">
    <property type="entry name" value="ZF_DKSA_2"/>
    <property type="match status" value="1"/>
</dbReference>
<feature type="region of interest" description="Disordered" evidence="5">
    <location>
        <begin position="48"/>
        <end position="69"/>
    </location>
</feature>
<evidence type="ECO:0000313" key="8">
    <source>
        <dbReference type="EMBL" id="TDU26402.1"/>
    </source>
</evidence>
<dbReference type="Proteomes" id="UP000295341">
    <property type="component" value="Unassembled WGS sequence"/>
</dbReference>
<dbReference type="EMBL" id="SOBT01000010">
    <property type="protein sequence ID" value="TDU26402.1"/>
    <property type="molecule type" value="Genomic_DNA"/>
</dbReference>
<dbReference type="SUPFAM" id="SSF109635">
    <property type="entry name" value="DnaK suppressor protein DksA, alpha-hairpin domain"/>
    <property type="match status" value="1"/>
</dbReference>
<dbReference type="AlphaFoldDB" id="A0A4R7NZL7"/>
<organism evidence="8 9">
    <name type="scientific">Panacagrimonas perspica</name>
    <dbReference type="NCBI Taxonomy" id="381431"/>
    <lineage>
        <taxon>Bacteria</taxon>
        <taxon>Pseudomonadati</taxon>
        <taxon>Pseudomonadota</taxon>
        <taxon>Gammaproteobacteria</taxon>
        <taxon>Nevskiales</taxon>
        <taxon>Nevskiaceae</taxon>
        <taxon>Panacagrimonas</taxon>
    </lineage>
</organism>
<feature type="domain" description="Zinc finger DksA/TraR C4-type" evidence="6">
    <location>
        <begin position="100"/>
        <end position="123"/>
    </location>
</feature>
<keyword evidence="1" id="KW-0479">Metal-binding</keyword>
<name>A0A4R7NZL7_9GAMM</name>
<dbReference type="Pfam" id="PF21157">
    <property type="entry name" value="DksA_N"/>
    <property type="match status" value="1"/>
</dbReference>
<keyword evidence="9" id="KW-1185">Reference proteome</keyword>
<evidence type="ECO:0000259" key="7">
    <source>
        <dbReference type="Pfam" id="PF21157"/>
    </source>
</evidence>
<evidence type="ECO:0000259" key="6">
    <source>
        <dbReference type="Pfam" id="PF01258"/>
    </source>
</evidence>
<gene>
    <name evidence="8" type="ORF">DFR24_3426</name>
</gene>
<feature type="zinc finger region" description="dksA C4-type" evidence="4">
    <location>
        <begin position="104"/>
        <end position="128"/>
    </location>
</feature>
<dbReference type="Pfam" id="PF01258">
    <property type="entry name" value="zf-dskA_traR"/>
    <property type="match status" value="1"/>
</dbReference>
<evidence type="ECO:0000256" key="3">
    <source>
        <dbReference type="ARBA" id="ARBA00022833"/>
    </source>
</evidence>
<sequence length="128" mass="14924">MPLDSRSQMTEEELRAAPESDYMSPAQLSFFRDRLMAMRDELRTRQAELRENLETADVPTDPADRATREEQEWLEMRLRERESTLLQKIDESLRRIHAKEYGYCTKSGEPIGISRLLARPTATTAVYT</sequence>
<comment type="caution">
    <text evidence="8">The sequence shown here is derived from an EMBL/GenBank/DDBJ whole genome shotgun (WGS) entry which is preliminary data.</text>
</comment>
<proteinExistence type="predicted"/>
<keyword evidence="2" id="KW-0863">Zinc-finger</keyword>
<dbReference type="RefSeq" id="WP_210772536.1">
    <property type="nucleotide sequence ID" value="NZ_MWIN01000019.1"/>
</dbReference>
<accession>A0A4R7NZL7</accession>
<evidence type="ECO:0000256" key="5">
    <source>
        <dbReference type="SAM" id="MobiDB-lite"/>
    </source>
</evidence>
<dbReference type="Gene3D" id="1.20.120.910">
    <property type="entry name" value="DksA, coiled-coil domain"/>
    <property type="match status" value="1"/>
</dbReference>
<evidence type="ECO:0000256" key="2">
    <source>
        <dbReference type="ARBA" id="ARBA00022771"/>
    </source>
</evidence>